<organism evidence="2 3">
    <name type="scientific">Paragonimus skrjabini miyazakii</name>
    <dbReference type="NCBI Taxonomy" id="59628"/>
    <lineage>
        <taxon>Eukaryota</taxon>
        <taxon>Metazoa</taxon>
        <taxon>Spiralia</taxon>
        <taxon>Lophotrochozoa</taxon>
        <taxon>Platyhelminthes</taxon>
        <taxon>Trematoda</taxon>
        <taxon>Digenea</taxon>
        <taxon>Plagiorchiida</taxon>
        <taxon>Troglotremata</taxon>
        <taxon>Troglotrematidae</taxon>
        <taxon>Paragonimus</taxon>
    </lineage>
</organism>
<dbReference type="GO" id="GO:0015074">
    <property type="term" value="P:DNA integration"/>
    <property type="evidence" value="ECO:0007669"/>
    <property type="project" value="InterPro"/>
</dbReference>
<dbReference type="AlphaFoldDB" id="A0A8S9YFJ5"/>
<protein>
    <recommendedName>
        <fullName evidence="1">Integrase catalytic domain-containing protein</fullName>
    </recommendedName>
</protein>
<evidence type="ECO:0000313" key="2">
    <source>
        <dbReference type="EMBL" id="KAF7241677.1"/>
    </source>
</evidence>
<name>A0A8S9YFJ5_9TREM</name>
<dbReference type="SUPFAM" id="SSF53098">
    <property type="entry name" value="Ribonuclease H-like"/>
    <property type="match status" value="1"/>
</dbReference>
<dbReference type="EMBL" id="JTDE01006898">
    <property type="protein sequence ID" value="KAF7241677.1"/>
    <property type="molecule type" value="Genomic_DNA"/>
</dbReference>
<accession>A0A8S9YFJ5</accession>
<dbReference type="PROSITE" id="PS50994">
    <property type="entry name" value="INTEGRASE"/>
    <property type="match status" value="1"/>
</dbReference>
<keyword evidence="3" id="KW-1185">Reference proteome</keyword>
<dbReference type="GO" id="GO:0003676">
    <property type="term" value="F:nucleic acid binding"/>
    <property type="evidence" value="ECO:0007669"/>
    <property type="project" value="InterPro"/>
</dbReference>
<comment type="caution">
    <text evidence="2">The sequence shown here is derived from an EMBL/GenBank/DDBJ whole genome shotgun (WGS) entry which is preliminary data.</text>
</comment>
<feature type="domain" description="Integrase catalytic" evidence="1">
    <location>
        <begin position="149"/>
        <end position="242"/>
    </location>
</feature>
<reference evidence="2" key="1">
    <citation type="submission" date="2019-07" db="EMBL/GenBank/DDBJ databases">
        <title>Annotation for the trematode Paragonimus miyazaki's.</title>
        <authorList>
            <person name="Choi Y.-J."/>
        </authorList>
    </citation>
    <scope>NUCLEOTIDE SEQUENCE</scope>
    <source>
        <strain evidence="2">Japan</strain>
    </source>
</reference>
<dbReference type="InterPro" id="IPR036397">
    <property type="entry name" value="RNaseH_sf"/>
</dbReference>
<evidence type="ECO:0000259" key="1">
    <source>
        <dbReference type="PROSITE" id="PS50994"/>
    </source>
</evidence>
<evidence type="ECO:0000313" key="3">
    <source>
        <dbReference type="Proteomes" id="UP000822476"/>
    </source>
</evidence>
<dbReference type="InterPro" id="IPR001584">
    <property type="entry name" value="Integrase_cat-core"/>
</dbReference>
<sequence length="242" mass="27082">MLALEIDARLLFGKTIPVINNGSQIGSSPTLKDCPVTCLPLTRSDKFSYSTTEGRFLEVSGSITKISLVAYSADHCTLFLRYPQDIRVFVLQVSSGVYCSKTFIHCPAQVRQSPPSLLPPVSCATVNKDLRLWAQRHTSCWRPKILKHDVTRPGRVLHRDIIFSRVHTDIKRLLPRSNDFTHILTAVVGFICLLMAAPIKDFSAKTVAEAFVGQWIVRFGVTSTVMTDRDTRFHSGSFRDSV</sequence>
<dbReference type="InterPro" id="IPR012337">
    <property type="entry name" value="RNaseH-like_sf"/>
</dbReference>
<proteinExistence type="predicted"/>
<dbReference type="Proteomes" id="UP000822476">
    <property type="component" value="Unassembled WGS sequence"/>
</dbReference>
<gene>
    <name evidence="2" type="ORF">EG68_10468</name>
</gene>
<dbReference type="Gene3D" id="3.30.420.10">
    <property type="entry name" value="Ribonuclease H-like superfamily/Ribonuclease H"/>
    <property type="match status" value="1"/>
</dbReference>
<dbReference type="OrthoDB" id="6147697at2759"/>